<name>A0ABW2B4J2_9RHOB</name>
<dbReference type="EMBL" id="JBHSWG010000001">
    <property type="protein sequence ID" value="MFC6759788.1"/>
    <property type="molecule type" value="Genomic_DNA"/>
</dbReference>
<evidence type="ECO:0000259" key="2">
    <source>
        <dbReference type="PROSITE" id="PS50110"/>
    </source>
</evidence>
<dbReference type="CDD" id="cd00156">
    <property type="entry name" value="REC"/>
    <property type="match status" value="1"/>
</dbReference>
<protein>
    <submittedName>
        <fullName evidence="3">Response regulator</fullName>
    </submittedName>
</protein>
<dbReference type="Gene3D" id="3.40.50.2300">
    <property type="match status" value="1"/>
</dbReference>
<proteinExistence type="predicted"/>
<sequence>MKLLADIDLRPDALVLDHQLGEGMSGLDLLCRIRALHGDVPVRLISADRGLELERACRELDVNLLPKPIDKSKLFSFLNS</sequence>
<accession>A0ABW2B4J2</accession>
<keyword evidence="4" id="KW-1185">Reference proteome</keyword>
<feature type="modified residue" description="4-aspartylphosphate" evidence="1">
    <location>
        <position position="17"/>
    </location>
</feature>
<dbReference type="InterPro" id="IPR011006">
    <property type="entry name" value="CheY-like_superfamily"/>
</dbReference>
<comment type="caution">
    <text evidence="3">The sequence shown here is derived from an EMBL/GenBank/DDBJ whole genome shotgun (WGS) entry which is preliminary data.</text>
</comment>
<dbReference type="InterPro" id="IPR001789">
    <property type="entry name" value="Sig_transdc_resp-reg_receiver"/>
</dbReference>
<feature type="domain" description="Response regulatory" evidence="2">
    <location>
        <begin position="1"/>
        <end position="80"/>
    </location>
</feature>
<organism evidence="3 4">
    <name type="scientific">Sulfitobacter porphyrae</name>
    <dbReference type="NCBI Taxonomy" id="1246864"/>
    <lineage>
        <taxon>Bacteria</taxon>
        <taxon>Pseudomonadati</taxon>
        <taxon>Pseudomonadota</taxon>
        <taxon>Alphaproteobacteria</taxon>
        <taxon>Rhodobacterales</taxon>
        <taxon>Roseobacteraceae</taxon>
        <taxon>Sulfitobacter</taxon>
    </lineage>
</organism>
<dbReference type="SUPFAM" id="SSF52172">
    <property type="entry name" value="CheY-like"/>
    <property type="match status" value="1"/>
</dbReference>
<keyword evidence="1" id="KW-0597">Phosphoprotein</keyword>
<evidence type="ECO:0000256" key="1">
    <source>
        <dbReference type="PROSITE-ProRule" id="PRU00169"/>
    </source>
</evidence>
<evidence type="ECO:0000313" key="4">
    <source>
        <dbReference type="Proteomes" id="UP001596353"/>
    </source>
</evidence>
<reference evidence="4" key="1">
    <citation type="journal article" date="2019" name="Int. J. Syst. Evol. Microbiol.">
        <title>The Global Catalogue of Microorganisms (GCM) 10K type strain sequencing project: providing services to taxonomists for standard genome sequencing and annotation.</title>
        <authorList>
            <consortium name="The Broad Institute Genomics Platform"/>
            <consortium name="The Broad Institute Genome Sequencing Center for Infectious Disease"/>
            <person name="Wu L."/>
            <person name="Ma J."/>
        </authorList>
    </citation>
    <scope>NUCLEOTIDE SEQUENCE [LARGE SCALE GENOMIC DNA]</scope>
    <source>
        <strain evidence="4">CCUG 66188</strain>
    </source>
</reference>
<dbReference type="Proteomes" id="UP001596353">
    <property type="component" value="Unassembled WGS sequence"/>
</dbReference>
<gene>
    <name evidence="3" type="ORF">ACFQFQ_10245</name>
</gene>
<dbReference type="Pfam" id="PF00072">
    <property type="entry name" value="Response_reg"/>
    <property type="match status" value="1"/>
</dbReference>
<dbReference type="PROSITE" id="PS50110">
    <property type="entry name" value="RESPONSE_REGULATORY"/>
    <property type="match status" value="1"/>
</dbReference>
<evidence type="ECO:0000313" key="3">
    <source>
        <dbReference type="EMBL" id="MFC6759788.1"/>
    </source>
</evidence>